<name>A0ABR7SER7_9ACTN</name>
<proteinExistence type="predicted"/>
<reference evidence="2 3" key="1">
    <citation type="submission" date="2020-08" db="EMBL/GenBank/DDBJ databases">
        <title>Genemic of Streptomyces polyaspartic.</title>
        <authorList>
            <person name="Liu W."/>
        </authorList>
    </citation>
    <scope>NUCLEOTIDE SEQUENCE [LARGE SCALE GENOMIC DNA]</scope>
    <source>
        <strain evidence="2 3">TRM66268-LWL</strain>
    </source>
</reference>
<accession>A0ABR7SER7</accession>
<comment type="caution">
    <text evidence="2">The sequence shown here is derived from an EMBL/GenBank/DDBJ whole genome shotgun (WGS) entry which is preliminary data.</text>
</comment>
<dbReference type="Pfam" id="PF07336">
    <property type="entry name" value="ABATE"/>
    <property type="match status" value="1"/>
</dbReference>
<dbReference type="PANTHER" id="PTHR35525">
    <property type="entry name" value="BLL6575 PROTEIN"/>
    <property type="match status" value="1"/>
</dbReference>
<dbReference type="InterPro" id="IPR021005">
    <property type="entry name" value="Znf_CGNR"/>
</dbReference>
<dbReference type="RefSeq" id="WP_187814486.1">
    <property type="nucleotide sequence ID" value="NZ_JACTVJ010000007.1"/>
</dbReference>
<organism evidence="2 3">
    <name type="scientific">Streptomyces polyasparticus</name>
    <dbReference type="NCBI Taxonomy" id="2767826"/>
    <lineage>
        <taxon>Bacteria</taxon>
        <taxon>Bacillati</taxon>
        <taxon>Actinomycetota</taxon>
        <taxon>Actinomycetes</taxon>
        <taxon>Kitasatosporales</taxon>
        <taxon>Streptomycetaceae</taxon>
        <taxon>Streptomyces</taxon>
    </lineage>
</organism>
<sequence length="199" mass="21257">MDERAPLTGEPLALDLVNTRPATPDGDRADLIGTPPQLADWLAAQADRLPAEVHERVPTAADVTALHAVRADVDAVLGALLHGTRPPAEALRGLSEAQAAAPRINELAFHDGQLRAIARRIGTPAAALAAVFAEDAVEVLSGPGAAKIKRCEAEDCVLLFLPAHPRRRWCSPTRCGNRTRVARYYQRHKPAAQDGRLSG</sequence>
<gene>
    <name evidence="2" type="ORF">H9Y04_15595</name>
</gene>
<dbReference type="PANTHER" id="PTHR35525:SF3">
    <property type="entry name" value="BLL6575 PROTEIN"/>
    <property type="match status" value="1"/>
</dbReference>
<dbReference type="EMBL" id="JACTVJ010000007">
    <property type="protein sequence ID" value="MBC9713991.1"/>
    <property type="molecule type" value="Genomic_DNA"/>
</dbReference>
<evidence type="ECO:0000259" key="1">
    <source>
        <dbReference type="Pfam" id="PF11706"/>
    </source>
</evidence>
<feature type="domain" description="Zinc finger CGNR" evidence="1">
    <location>
        <begin position="148"/>
        <end position="188"/>
    </location>
</feature>
<keyword evidence="3" id="KW-1185">Reference proteome</keyword>
<evidence type="ECO:0000313" key="3">
    <source>
        <dbReference type="Proteomes" id="UP000642284"/>
    </source>
</evidence>
<dbReference type="InterPro" id="IPR023286">
    <property type="entry name" value="ABATE_dom_sf"/>
</dbReference>
<dbReference type="SUPFAM" id="SSF160904">
    <property type="entry name" value="Jann2411-like"/>
    <property type="match status" value="1"/>
</dbReference>
<evidence type="ECO:0000313" key="2">
    <source>
        <dbReference type="EMBL" id="MBC9713991.1"/>
    </source>
</evidence>
<dbReference type="Proteomes" id="UP000642284">
    <property type="component" value="Unassembled WGS sequence"/>
</dbReference>
<protein>
    <submittedName>
        <fullName evidence="2">CGNR zinc finger domain-containing protein</fullName>
    </submittedName>
</protein>
<dbReference type="InterPro" id="IPR010852">
    <property type="entry name" value="ABATE"/>
</dbReference>
<dbReference type="Pfam" id="PF11706">
    <property type="entry name" value="zf-CGNR"/>
    <property type="match status" value="1"/>
</dbReference>
<dbReference type="Gene3D" id="1.10.3300.10">
    <property type="entry name" value="Jann2411-like domain"/>
    <property type="match status" value="1"/>
</dbReference>